<dbReference type="Pfam" id="PF00009">
    <property type="entry name" value="GTP_EFTU"/>
    <property type="match status" value="1"/>
</dbReference>
<name>A0A7H1B419_9ACTN</name>
<protein>
    <recommendedName>
        <fullName evidence="1">Tr-type G domain-containing protein</fullName>
    </recommendedName>
</protein>
<gene>
    <name evidence="2" type="ORF">IAG42_07390</name>
</gene>
<dbReference type="EMBL" id="CP061281">
    <property type="protein sequence ID" value="QNS03474.1"/>
    <property type="molecule type" value="Genomic_DNA"/>
</dbReference>
<organism evidence="2 3">
    <name type="scientific">Streptomyces xanthii</name>
    <dbReference type="NCBI Taxonomy" id="2768069"/>
    <lineage>
        <taxon>Bacteria</taxon>
        <taxon>Bacillati</taxon>
        <taxon>Actinomycetota</taxon>
        <taxon>Actinomycetes</taxon>
        <taxon>Kitasatosporales</taxon>
        <taxon>Streptomycetaceae</taxon>
        <taxon>Streptomyces</taxon>
    </lineage>
</organism>
<reference evidence="2 3" key="1">
    <citation type="submission" date="2020-09" db="EMBL/GenBank/DDBJ databases">
        <title>A novel species.</title>
        <authorList>
            <person name="Gao J."/>
        </authorList>
    </citation>
    <scope>NUCLEOTIDE SEQUENCE [LARGE SCALE GENOMIC DNA]</scope>
    <source>
        <strain evidence="2 3">CRXT-Y-14</strain>
    </source>
</reference>
<proteinExistence type="predicted"/>
<evidence type="ECO:0000259" key="1">
    <source>
        <dbReference type="Pfam" id="PF00009"/>
    </source>
</evidence>
<dbReference type="Gene3D" id="3.40.50.300">
    <property type="entry name" value="P-loop containing nucleotide triphosphate hydrolases"/>
    <property type="match status" value="1"/>
</dbReference>
<dbReference type="Proteomes" id="UP000516428">
    <property type="component" value="Chromosome"/>
</dbReference>
<sequence length="166" mass="17712">MGAQKHGKSTLAGALPAALEAEFGPSPDPEGQFVTSRGPYHLHDCPGLDDFRSRLAVGADQLAGVLLVVSAEDGPLPETRAYAAAAREAGVARIAVYVSKCDLVEAEEIAELIGLETCEMLREEGYPANKVPMMFSYALDAARDPKSKKGRRGLVQLAQTLDTPFR</sequence>
<evidence type="ECO:0000313" key="2">
    <source>
        <dbReference type="EMBL" id="QNS03474.1"/>
    </source>
</evidence>
<feature type="domain" description="Tr-type G" evidence="1">
    <location>
        <begin position="35"/>
        <end position="142"/>
    </location>
</feature>
<dbReference type="PANTHER" id="PTHR43721">
    <property type="entry name" value="ELONGATION FACTOR TU-RELATED"/>
    <property type="match status" value="1"/>
</dbReference>
<dbReference type="GO" id="GO:0003924">
    <property type="term" value="F:GTPase activity"/>
    <property type="evidence" value="ECO:0007669"/>
    <property type="project" value="InterPro"/>
</dbReference>
<accession>A0A7H1B419</accession>
<dbReference type="GO" id="GO:0003746">
    <property type="term" value="F:translation elongation factor activity"/>
    <property type="evidence" value="ECO:0007669"/>
    <property type="project" value="TreeGrafter"/>
</dbReference>
<dbReference type="GO" id="GO:0005525">
    <property type="term" value="F:GTP binding"/>
    <property type="evidence" value="ECO:0007669"/>
    <property type="project" value="InterPro"/>
</dbReference>
<dbReference type="SUPFAM" id="SSF52540">
    <property type="entry name" value="P-loop containing nucleoside triphosphate hydrolases"/>
    <property type="match status" value="1"/>
</dbReference>
<keyword evidence="3" id="KW-1185">Reference proteome</keyword>
<dbReference type="InterPro" id="IPR000795">
    <property type="entry name" value="T_Tr_GTP-bd_dom"/>
</dbReference>
<dbReference type="KEGG" id="sxn:IAG42_07390"/>
<dbReference type="AlphaFoldDB" id="A0A7H1B419"/>
<dbReference type="InterPro" id="IPR027417">
    <property type="entry name" value="P-loop_NTPase"/>
</dbReference>
<dbReference type="RefSeq" id="WP_188336228.1">
    <property type="nucleotide sequence ID" value="NZ_CP061281.1"/>
</dbReference>
<dbReference type="InterPro" id="IPR050055">
    <property type="entry name" value="EF-Tu_GTPase"/>
</dbReference>
<dbReference type="PANTHER" id="PTHR43721:SF22">
    <property type="entry name" value="ELONGATION FACTOR TU, MITOCHONDRIAL"/>
    <property type="match status" value="1"/>
</dbReference>
<evidence type="ECO:0000313" key="3">
    <source>
        <dbReference type="Proteomes" id="UP000516428"/>
    </source>
</evidence>